<feature type="transmembrane region" description="Helical" evidence="5">
    <location>
        <begin position="160"/>
        <end position="179"/>
    </location>
</feature>
<reference evidence="8 9" key="1">
    <citation type="journal article" date="2011" name="J. Bacteriol.">
        <title>Complete Genome Sequence of the Aerobic Marine Methanotroph Methylomonas methanica MC09.</title>
        <authorList>
            <person name="Boden R."/>
            <person name="Cunliffe M."/>
            <person name="Scanlan J."/>
            <person name="Moussard H."/>
            <person name="Kits K.D."/>
            <person name="Klotz M.G."/>
            <person name="Jetten M.S."/>
            <person name="Vuilleumier S."/>
            <person name="Han J."/>
            <person name="Peters L."/>
            <person name="Mikhailova N."/>
            <person name="Teshima H."/>
            <person name="Tapia R."/>
            <person name="Kyrpides N."/>
            <person name="Ivanova N."/>
            <person name="Pagani I."/>
            <person name="Cheng J.F."/>
            <person name="Goodwin L."/>
            <person name="Han C."/>
            <person name="Hauser L."/>
            <person name="Land M.L."/>
            <person name="Lapidus A."/>
            <person name="Lucas S."/>
            <person name="Pitluck S."/>
            <person name="Woyke T."/>
            <person name="Stein L."/>
            <person name="Murrell J.C."/>
        </authorList>
    </citation>
    <scope>NUCLEOTIDE SEQUENCE [LARGE SCALE GENOMIC DNA]</scope>
    <source>
        <strain evidence="8 9">MC09</strain>
    </source>
</reference>
<dbReference type="OrthoDB" id="311344at2"/>
<dbReference type="GO" id="GO:0005886">
    <property type="term" value="C:plasma membrane"/>
    <property type="evidence" value="ECO:0007669"/>
    <property type="project" value="UniProtKB-SubCell"/>
</dbReference>
<dbReference type="KEGG" id="mmt:Metme_3259"/>
<dbReference type="GO" id="GO:0015421">
    <property type="term" value="F:ABC-type oligopeptide transporter activity"/>
    <property type="evidence" value="ECO:0007669"/>
    <property type="project" value="TreeGrafter"/>
</dbReference>
<dbReference type="Gene3D" id="3.40.50.300">
    <property type="entry name" value="P-loop containing nucleotide triphosphate hydrolases"/>
    <property type="match status" value="1"/>
</dbReference>
<dbReference type="InterPro" id="IPR036640">
    <property type="entry name" value="ABC1_TM_sf"/>
</dbReference>
<evidence type="ECO:0000259" key="7">
    <source>
        <dbReference type="PROSITE" id="PS50929"/>
    </source>
</evidence>
<feature type="transmembrane region" description="Helical" evidence="5">
    <location>
        <begin position="247"/>
        <end position="269"/>
    </location>
</feature>
<gene>
    <name evidence="8" type="ordered locus">Metme_3259</name>
</gene>
<protein>
    <submittedName>
        <fullName evidence="8">Xenobiotic-transporting ATPase</fullName>
    </submittedName>
</protein>
<dbReference type="PROSITE" id="PS50893">
    <property type="entry name" value="ABC_TRANSPORTER_2"/>
    <property type="match status" value="1"/>
</dbReference>
<dbReference type="eggNOG" id="COG2274">
    <property type="taxonomic scope" value="Bacteria"/>
</dbReference>
<dbReference type="AlphaFoldDB" id="G0A5C5"/>
<reference evidence="9" key="3">
    <citation type="submission" date="2011-05" db="EMBL/GenBank/DDBJ databases">
        <title>Complete sequence of Methylomonas methanica MC09.</title>
        <authorList>
            <consortium name="US DOE Joint Genome Institute"/>
            <person name="Lucas S."/>
            <person name="Han J."/>
            <person name="Lapidus A."/>
            <person name="Cheng J.-F."/>
            <person name="Goodwin L."/>
            <person name="Pitluck S."/>
            <person name="Peters L."/>
            <person name="Mikhailova N."/>
            <person name="Teshima H."/>
            <person name="Han C."/>
            <person name="Tapia R."/>
            <person name="Land M."/>
            <person name="Hauser L."/>
            <person name="Kyrpides N."/>
            <person name="Ivanova N."/>
            <person name="Pagani I."/>
            <person name="Stein L."/>
            <person name="Woyke T."/>
        </authorList>
    </citation>
    <scope>NUCLEOTIDE SEQUENCE [LARGE SCALE GENOMIC DNA]</scope>
    <source>
        <strain evidence="9">MC09</strain>
    </source>
</reference>
<feature type="transmembrane region" description="Helical" evidence="5">
    <location>
        <begin position="132"/>
        <end position="154"/>
    </location>
</feature>
<dbReference type="GO" id="GO:0016887">
    <property type="term" value="F:ATP hydrolysis activity"/>
    <property type="evidence" value="ECO:0007669"/>
    <property type="project" value="InterPro"/>
</dbReference>
<dbReference type="PROSITE" id="PS50929">
    <property type="entry name" value="ABC_TM1F"/>
    <property type="match status" value="1"/>
</dbReference>
<dbReference type="InterPro" id="IPR039421">
    <property type="entry name" value="Type_1_exporter"/>
</dbReference>
<feature type="transmembrane region" description="Helical" evidence="5">
    <location>
        <begin position="59"/>
        <end position="84"/>
    </location>
</feature>
<feature type="transmembrane region" description="Helical" evidence="5">
    <location>
        <begin position="25"/>
        <end position="47"/>
    </location>
</feature>
<dbReference type="InterPro" id="IPR003439">
    <property type="entry name" value="ABC_transporter-like_ATP-bd"/>
</dbReference>
<dbReference type="SUPFAM" id="SSF52540">
    <property type="entry name" value="P-loop containing nucleoside triphosphate hydrolases"/>
    <property type="match status" value="1"/>
</dbReference>
<keyword evidence="2 5" id="KW-0812">Transmembrane</keyword>
<dbReference type="PANTHER" id="PTHR43394:SF4">
    <property type="entry name" value="TOXIN SECRETION ABC TRANSPORTER ATP-BINDING PROTEIN"/>
    <property type="match status" value="1"/>
</dbReference>
<sequence length="559" mass="62070">MSEHPTPLQRLQQLVQLEHEDITTLIIYGLGIGFLSLATPIAVQALVNTVAFGALFQPLLVLTLVLLILVAFSNTLAALQFYVVEMLQRRLFVRLFDTVAQRLQRAEFSQRDQQHLPELSNRFFDVVTLQKTAAVILLETLGYALQTLIGMILLAFYHPALLGLDLFIVAMLAVILFVMGKRGVSTAIEQSKAKYTAAAWLENVANNALLGKSDHNRAFLQKRTEQIAQYYLDACVQHFRILARQNVGALILHAVTNTLLLGLGGWMVIERQLSLGQLIAAELVVNAMIYGLTRLGKMLDNFYDLLTSLDKIGHLLDLPQENLAGAPPKPATQAYSVELHNISLPQSPYLDALQNIDLRIEPGQSVVISHGSAHGSLFELLFGLRAPCSGYIYLDQQDLRDLNLGYLRNNIALVRDQEIMTGTIAENLALGHPLDLATQQNVLQQVGLLDIIVKLPAGLNTHLHHHGMPLTQEQCLRLCLARAMSMQPRLLLLDRVLDRIDPNCLANLLPVLCAANAPWTLIVSSQKNDVIAACNRHLRLENGKIAEIGRNQEDRDVRI</sequence>
<proteinExistence type="predicted"/>
<dbReference type="InterPro" id="IPR011527">
    <property type="entry name" value="ABC1_TM_dom"/>
</dbReference>
<evidence type="ECO:0000256" key="5">
    <source>
        <dbReference type="SAM" id="Phobius"/>
    </source>
</evidence>
<feature type="domain" description="ABC transmembrane type-1" evidence="7">
    <location>
        <begin position="25"/>
        <end position="304"/>
    </location>
</feature>
<dbReference type="Gene3D" id="1.20.1560.10">
    <property type="entry name" value="ABC transporter type 1, transmembrane domain"/>
    <property type="match status" value="1"/>
</dbReference>
<dbReference type="Pfam" id="PF00005">
    <property type="entry name" value="ABC_tran"/>
    <property type="match status" value="1"/>
</dbReference>
<keyword evidence="4 5" id="KW-0472">Membrane</keyword>
<accession>G0A5C5</accession>
<dbReference type="HOGENOM" id="CLU_000604_60_1_6"/>
<evidence type="ECO:0000256" key="4">
    <source>
        <dbReference type="ARBA" id="ARBA00023136"/>
    </source>
</evidence>
<comment type="subcellular location">
    <subcellularLocation>
        <location evidence="1">Cell membrane</location>
        <topology evidence="1">Multi-pass membrane protein</topology>
    </subcellularLocation>
</comment>
<evidence type="ECO:0000256" key="3">
    <source>
        <dbReference type="ARBA" id="ARBA00022989"/>
    </source>
</evidence>
<dbReference type="EMBL" id="CP002738">
    <property type="protein sequence ID" value="AEG01631.1"/>
    <property type="molecule type" value="Genomic_DNA"/>
</dbReference>
<dbReference type="SUPFAM" id="SSF90123">
    <property type="entry name" value="ABC transporter transmembrane region"/>
    <property type="match status" value="1"/>
</dbReference>
<evidence type="ECO:0000313" key="9">
    <source>
        <dbReference type="Proteomes" id="UP000008888"/>
    </source>
</evidence>
<reference key="2">
    <citation type="submission" date="2011-05" db="EMBL/GenBank/DDBJ databases">
        <title>Complete genome sequence of the aerobic marine methanotroph Methylomonas methanica MC09.</title>
        <authorList>
            <person name="Boden R."/>
            <person name="Cunliffe M."/>
            <person name="Scanlan J."/>
            <person name="Moussard H."/>
            <person name="Kits K.D."/>
            <person name="Klotz M."/>
            <person name="Jetten M."/>
            <person name="Vuilleumier S."/>
            <person name="Han J."/>
            <person name="Peters L."/>
            <person name="Mikhailova N."/>
            <person name="Teshima H."/>
            <person name="Tapia R."/>
            <person name="Kyrpides N."/>
            <person name="Ivanova N."/>
            <person name="Pagani I."/>
            <person name="Cheng J.-F."/>
            <person name="Goodwin L."/>
            <person name="Han C."/>
            <person name="Hauser L."/>
            <person name="Land M."/>
            <person name="Lapidus A."/>
            <person name="Lucas S."/>
            <person name="Pitluck S."/>
            <person name="Woyke T."/>
            <person name="Stein L.Y."/>
            <person name="Murrell C."/>
        </authorList>
    </citation>
    <scope>NUCLEOTIDE SEQUENCE</scope>
    <source>
        <strain>MC09</strain>
    </source>
</reference>
<dbReference type="GO" id="GO:0005524">
    <property type="term" value="F:ATP binding"/>
    <property type="evidence" value="ECO:0007669"/>
    <property type="project" value="InterPro"/>
</dbReference>
<dbReference type="PANTHER" id="PTHR43394">
    <property type="entry name" value="ATP-DEPENDENT PERMEASE MDL1, MITOCHONDRIAL"/>
    <property type="match status" value="1"/>
</dbReference>
<keyword evidence="9" id="KW-1185">Reference proteome</keyword>
<evidence type="ECO:0000313" key="8">
    <source>
        <dbReference type="EMBL" id="AEG01631.1"/>
    </source>
</evidence>
<dbReference type="RefSeq" id="WP_013819858.1">
    <property type="nucleotide sequence ID" value="NC_015572.1"/>
</dbReference>
<dbReference type="STRING" id="857087.Metme_3259"/>
<keyword evidence="3 5" id="KW-1133">Transmembrane helix</keyword>
<evidence type="ECO:0000256" key="1">
    <source>
        <dbReference type="ARBA" id="ARBA00004651"/>
    </source>
</evidence>
<dbReference type="Proteomes" id="UP000008888">
    <property type="component" value="Chromosome"/>
</dbReference>
<evidence type="ECO:0000256" key="2">
    <source>
        <dbReference type="ARBA" id="ARBA00022692"/>
    </source>
</evidence>
<feature type="domain" description="ABC transporter" evidence="6">
    <location>
        <begin position="337"/>
        <end position="559"/>
    </location>
</feature>
<dbReference type="InterPro" id="IPR027417">
    <property type="entry name" value="P-loop_NTPase"/>
</dbReference>
<organism evidence="8 9">
    <name type="scientific">Methylomonas methanica (strain DSM 25384 / MC09)</name>
    <dbReference type="NCBI Taxonomy" id="857087"/>
    <lineage>
        <taxon>Bacteria</taxon>
        <taxon>Pseudomonadati</taxon>
        <taxon>Pseudomonadota</taxon>
        <taxon>Gammaproteobacteria</taxon>
        <taxon>Methylococcales</taxon>
        <taxon>Methylococcaceae</taxon>
        <taxon>Methylomonas</taxon>
    </lineage>
</organism>
<name>G0A5C5_METMM</name>
<dbReference type="Pfam" id="PF00664">
    <property type="entry name" value="ABC_membrane"/>
    <property type="match status" value="1"/>
</dbReference>
<evidence type="ECO:0000259" key="6">
    <source>
        <dbReference type="PROSITE" id="PS50893"/>
    </source>
</evidence>